<comment type="caution">
    <text evidence="2">The sequence shown here is derived from an EMBL/GenBank/DDBJ whole genome shotgun (WGS) entry which is preliminary data.</text>
</comment>
<protein>
    <submittedName>
        <fullName evidence="2">Uncharacterized protein</fullName>
    </submittedName>
</protein>
<accession>A0A9Q3DV21</accession>
<evidence type="ECO:0000256" key="1">
    <source>
        <dbReference type="SAM" id="MobiDB-lite"/>
    </source>
</evidence>
<evidence type="ECO:0000313" key="2">
    <source>
        <dbReference type="EMBL" id="MBW0510570.1"/>
    </source>
</evidence>
<dbReference type="EMBL" id="AVOT02021642">
    <property type="protein sequence ID" value="MBW0510570.1"/>
    <property type="molecule type" value="Genomic_DNA"/>
</dbReference>
<dbReference type="AlphaFoldDB" id="A0A9Q3DV21"/>
<reference evidence="2" key="1">
    <citation type="submission" date="2021-03" db="EMBL/GenBank/DDBJ databases">
        <title>Draft genome sequence of rust myrtle Austropuccinia psidii MF-1, a brazilian biotype.</title>
        <authorList>
            <person name="Quecine M.C."/>
            <person name="Pachon D.M.R."/>
            <person name="Bonatelli M.L."/>
            <person name="Correr F.H."/>
            <person name="Franceschini L.M."/>
            <person name="Leite T.F."/>
            <person name="Margarido G.R.A."/>
            <person name="Almeida C.A."/>
            <person name="Ferrarezi J.A."/>
            <person name="Labate C.A."/>
        </authorList>
    </citation>
    <scope>NUCLEOTIDE SEQUENCE</scope>
    <source>
        <strain evidence="2">MF-1</strain>
    </source>
</reference>
<evidence type="ECO:0000313" key="3">
    <source>
        <dbReference type="Proteomes" id="UP000765509"/>
    </source>
</evidence>
<gene>
    <name evidence="2" type="ORF">O181_050285</name>
</gene>
<dbReference type="Proteomes" id="UP000765509">
    <property type="component" value="Unassembled WGS sequence"/>
</dbReference>
<name>A0A9Q3DV21_9BASI</name>
<feature type="region of interest" description="Disordered" evidence="1">
    <location>
        <begin position="1"/>
        <end position="20"/>
    </location>
</feature>
<organism evidence="2 3">
    <name type="scientific">Austropuccinia psidii MF-1</name>
    <dbReference type="NCBI Taxonomy" id="1389203"/>
    <lineage>
        <taxon>Eukaryota</taxon>
        <taxon>Fungi</taxon>
        <taxon>Dikarya</taxon>
        <taxon>Basidiomycota</taxon>
        <taxon>Pucciniomycotina</taxon>
        <taxon>Pucciniomycetes</taxon>
        <taxon>Pucciniales</taxon>
        <taxon>Sphaerophragmiaceae</taxon>
        <taxon>Austropuccinia</taxon>
    </lineage>
</organism>
<sequence length="121" mass="13606">MARGPGTSWKTKGPPGPKSKIKAWGLVRWKLAKEANDGRYGQMAIAHQRGPIGHKRYCVANWPQLGSRLELPPNPWRRVNLRGCDKLAQLGQIHTGWLIDACMDQLRCPRSIEILDALKTD</sequence>
<proteinExistence type="predicted"/>
<keyword evidence="3" id="KW-1185">Reference proteome</keyword>